<dbReference type="EMBL" id="CATQJA010000679">
    <property type="protein sequence ID" value="CAJ0563052.1"/>
    <property type="molecule type" value="Genomic_DNA"/>
</dbReference>
<organism evidence="1 2">
    <name type="scientific">Mesorhabditis spiculigera</name>
    <dbReference type="NCBI Taxonomy" id="96644"/>
    <lineage>
        <taxon>Eukaryota</taxon>
        <taxon>Metazoa</taxon>
        <taxon>Ecdysozoa</taxon>
        <taxon>Nematoda</taxon>
        <taxon>Chromadorea</taxon>
        <taxon>Rhabditida</taxon>
        <taxon>Rhabditina</taxon>
        <taxon>Rhabditomorpha</taxon>
        <taxon>Rhabditoidea</taxon>
        <taxon>Rhabditidae</taxon>
        <taxon>Mesorhabditinae</taxon>
        <taxon>Mesorhabditis</taxon>
    </lineage>
</organism>
<gene>
    <name evidence="1" type="ORF">MSPICULIGERA_LOCUS2316</name>
</gene>
<protein>
    <submittedName>
        <fullName evidence="1">Uncharacterized protein</fullName>
    </submittedName>
</protein>
<evidence type="ECO:0000313" key="1">
    <source>
        <dbReference type="EMBL" id="CAJ0563052.1"/>
    </source>
</evidence>
<evidence type="ECO:0000313" key="2">
    <source>
        <dbReference type="Proteomes" id="UP001177023"/>
    </source>
</evidence>
<accession>A0AA36C8U8</accession>
<keyword evidence="2" id="KW-1185">Reference proteome</keyword>
<comment type="caution">
    <text evidence="1">The sequence shown here is derived from an EMBL/GenBank/DDBJ whole genome shotgun (WGS) entry which is preliminary data.</text>
</comment>
<dbReference type="AlphaFoldDB" id="A0AA36C8U8"/>
<sequence length="297" mass="33430">MLLTCFNCDTCKKPFDCKEGMPNTPVLGDPAKVTNCAACETVNPEQVPYRGLLQFLDQPAFEKTDDGYVCEEIHKIPPGLTCICRPASEDVYVSGAYKLQCGHLLCCHSKSMVKCRYCGAIDESKEFYRDQGILALLEERRKELGLLGIQSCADCYREGKIERLFRCEKCRSALCGFCAYKKHRYHHAVDLLGIELGLLQDGSIKRFDEAVSGLEGNFGYLHLEANKAVESLKGIGIQRLQQIPTFAEFSDARKVAAEIVAAAREFEEYCEEYIPAVRIFTEKIRQLHEKLNKSLGK</sequence>
<name>A0AA36C8U8_9BILA</name>
<proteinExistence type="predicted"/>
<feature type="non-terminal residue" evidence="1">
    <location>
        <position position="297"/>
    </location>
</feature>
<reference evidence="1" key="1">
    <citation type="submission" date="2023-06" db="EMBL/GenBank/DDBJ databases">
        <authorList>
            <person name="Delattre M."/>
        </authorList>
    </citation>
    <scope>NUCLEOTIDE SEQUENCE</scope>
    <source>
        <strain evidence="1">AF72</strain>
    </source>
</reference>
<dbReference type="Proteomes" id="UP001177023">
    <property type="component" value="Unassembled WGS sequence"/>
</dbReference>